<keyword evidence="5" id="KW-1185">Reference proteome</keyword>
<dbReference type="PANTHER" id="PTHR10414:SF37">
    <property type="entry name" value="BB IN A BOXCAR, ISOFORM C"/>
    <property type="match status" value="1"/>
</dbReference>
<evidence type="ECO:0000256" key="2">
    <source>
        <dbReference type="ARBA" id="ARBA00010441"/>
    </source>
</evidence>
<feature type="non-terminal residue" evidence="6">
    <location>
        <position position="251"/>
    </location>
</feature>
<dbReference type="InterPro" id="IPR014472">
    <property type="entry name" value="CHOPT"/>
</dbReference>
<keyword evidence="3 4" id="KW-0472">Membrane</keyword>
<evidence type="ECO:0000256" key="1">
    <source>
        <dbReference type="ARBA" id="ARBA00004370"/>
    </source>
</evidence>
<name>A0ABM0MUK0_SACKO</name>
<dbReference type="RefSeq" id="XP_006823691.1">
    <property type="nucleotide sequence ID" value="XM_006823628.1"/>
</dbReference>
<dbReference type="PANTHER" id="PTHR10414">
    <property type="entry name" value="ETHANOLAMINEPHOSPHOTRANSFERASE"/>
    <property type="match status" value="1"/>
</dbReference>
<evidence type="ECO:0000256" key="3">
    <source>
        <dbReference type="ARBA" id="ARBA00023136"/>
    </source>
</evidence>
<protein>
    <submittedName>
        <fullName evidence="6">Choline/ethanolaminephosphotransferase 1-like</fullName>
    </submittedName>
</protein>
<feature type="transmembrane region" description="Helical" evidence="4">
    <location>
        <begin position="139"/>
        <end position="156"/>
    </location>
</feature>
<dbReference type="GeneID" id="102807378"/>
<feature type="transmembrane region" description="Helical" evidence="4">
    <location>
        <begin position="42"/>
        <end position="67"/>
    </location>
</feature>
<evidence type="ECO:0000313" key="6">
    <source>
        <dbReference type="RefSeq" id="XP_006823691.1"/>
    </source>
</evidence>
<dbReference type="InterPro" id="IPR043130">
    <property type="entry name" value="CDP-OH_PTrfase_TM_dom"/>
</dbReference>
<feature type="transmembrane region" description="Helical" evidence="4">
    <location>
        <begin position="202"/>
        <end position="221"/>
    </location>
</feature>
<keyword evidence="4" id="KW-1133">Transmembrane helix</keyword>
<organism evidence="5 6">
    <name type="scientific">Saccoglossus kowalevskii</name>
    <name type="common">Acorn worm</name>
    <dbReference type="NCBI Taxonomy" id="10224"/>
    <lineage>
        <taxon>Eukaryota</taxon>
        <taxon>Metazoa</taxon>
        <taxon>Hemichordata</taxon>
        <taxon>Enteropneusta</taxon>
        <taxon>Harrimaniidae</taxon>
        <taxon>Saccoglossus</taxon>
    </lineage>
</organism>
<dbReference type="Gene3D" id="1.20.120.1760">
    <property type="match status" value="1"/>
</dbReference>
<accession>A0ABM0MUK0</accession>
<dbReference type="Proteomes" id="UP000694865">
    <property type="component" value="Unplaced"/>
</dbReference>
<reference evidence="6" key="1">
    <citation type="submission" date="2025-08" db="UniProtKB">
        <authorList>
            <consortium name="RefSeq"/>
        </authorList>
    </citation>
    <scope>IDENTIFICATION</scope>
    <source>
        <tissue evidence="6">Testes</tissue>
    </source>
</reference>
<comment type="subcellular location">
    <subcellularLocation>
        <location evidence="1">Membrane</location>
    </subcellularLocation>
</comment>
<gene>
    <name evidence="6" type="primary">LOC102807378</name>
</gene>
<comment type="similarity">
    <text evidence="2">Belongs to the CDP-alcohol phosphatidyltransferase class-I family.</text>
</comment>
<evidence type="ECO:0000256" key="4">
    <source>
        <dbReference type="SAM" id="Phobius"/>
    </source>
</evidence>
<sequence length="251" mass="28149">MILTSDHLKNLSEFVYSSDDLSICGYLMQPFWNWLCLKIPHWVAPTTLSTIGIFINTFTTLVVLFFCPSGSEQAPSWVYILCAVGLFLYQTVDSLDGKQERKIDFLASLSDMFDHGFDSVSNVLLLISFGCVMQLGHHSTLLFCMWASGMFMFYVVHWTTYVTGVVMFCRFDVTEAQLVVIIIFLLTAVFGPGIWAYKGSHAIGPIVPIATVLILTVMSIHNSTSAVYEKHPCLFLLAYGIVAAKYINKYV</sequence>
<proteinExistence type="inferred from homology"/>
<evidence type="ECO:0000313" key="5">
    <source>
        <dbReference type="Proteomes" id="UP000694865"/>
    </source>
</evidence>
<feature type="transmembrane region" description="Helical" evidence="4">
    <location>
        <begin position="176"/>
        <end position="195"/>
    </location>
</feature>
<keyword evidence="4" id="KW-0812">Transmembrane</keyword>
<feature type="transmembrane region" description="Helical" evidence="4">
    <location>
        <begin position="74"/>
        <end position="92"/>
    </location>
</feature>